<dbReference type="InterPro" id="IPR018060">
    <property type="entry name" value="HTH_AraC"/>
</dbReference>
<proteinExistence type="predicted"/>
<evidence type="ECO:0000256" key="2">
    <source>
        <dbReference type="ARBA" id="ARBA00023163"/>
    </source>
</evidence>
<evidence type="ECO:0000313" key="5">
    <source>
        <dbReference type="EMBL" id="TNC52131.1"/>
    </source>
</evidence>
<evidence type="ECO:0000259" key="3">
    <source>
        <dbReference type="PROSITE" id="PS01124"/>
    </source>
</evidence>
<evidence type="ECO:0000313" key="6">
    <source>
        <dbReference type="Proteomes" id="UP000306740"/>
    </source>
</evidence>
<gene>
    <name evidence="5" type="ORF">FHE65_00710</name>
    <name evidence="4" type="ORF">FHE65_01220</name>
</gene>
<accession>A0A5C4N797</accession>
<dbReference type="EMBL" id="VDFR01000005">
    <property type="protein sequence ID" value="TNC51757.1"/>
    <property type="molecule type" value="Genomic_DNA"/>
</dbReference>
<comment type="caution">
    <text evidence="5">The sequence shown here is derived from an EMBL/GenBank/DDBJ whole genome shotgun (WGS) entry which is preliminary data.</text>
</comment>
<name>A0A5C4N797_9ACTN</name>
<dbReference type="Gene3D" id="1.10.10.60">
    <property type="entry name" value="Homeodomain-like"/>
    <property type="match status" value="1"/>
</dbReference>
<dbReference type="GO" id="GO:0043565">
    <property type="term" value="F:sequence-specific DNA binding"/>
    <property type="evidence" value="ECO:0007669"/>
    <property type="project" value="InterPro"/>
</dbReference>
<dbReference type="Proteomes" id="UP000306740">
    <property type="component" value="Unassembled WGS sequence"/>
</dbReference>
<evidence type="ECO:0000256" key="1">
    <source>
        <dbReference type="ARBA" id="ARBA00023015"/>
    </source>
</evidence>
<sequence>MCLNTFTSRSLHRTAQASDDRLLDELVRLRRVHDRIGSDSARPLDVVALAAGARMSAGHLIGRFRDVYGESPYEFVTRRRLDPAA</sequence>
<dbReference type="InterPro" id="IPR009057">
    <property type="entry name" value="Homeodomain-like_sf"/>
</dbReference>
<dbReference type="RefSeq" id="WP_139085659.1">
    <property type="nucleotide sequence ID" value="NZ_VDFR01000004.1"/>
</dbReference>
<dbReference type="AlphaFoldDB" id="A0A5C4N797"/>
<keyword evidence="2" id="KW-0804">Transcription</keyword>
<feature type="domain" description="HTH araC/xylS-type" evidence="3">
    <location>
        <begin position="30"/>
        <end position="85"/>
    </location>
</feature>
<dbReference type="SUPFAM" id="SSF46689">
    <property type="entry name" value="Homeodomain-like"/>
    <property type="match status" value="1"/>
</dbReference>
<evidence type="ECO:0000313" key="4">
    <source>
        <dbReference type="EMBL" id="TNC51757.1"/>
    </source>
</evidence>
<organism evidence="5 6">
    <name type="scientific">Mumia zhuanghuii</name>
    <dbReference type="NCBI Taxonomy" id="2585211"/>
    <lineage>
        <taxon>Bacteria</taxon>
        <taxon>Bacillati</taxon>
        <taxon>Actinomycetota</taxon>
        <taxon>Actinomycetes</taxon>
        <taxon>Propionibacteriales</taxon>
        <taxon>Nocardioidaceae</taxon>
        <taxon>Mumia</taxon>
    </lineage>
</organism>
<reference evidence="5 6" key="1">
    <citation type="submission" date="2019-05" db="EMBL/GenBank/DDBJ databases">
        <title>Mumia sp. nov., isolated from the intestinal contents of plateau pika (Ochotona curzoniae) in the Qinghai-Tibet plateau of China.</title>
        <authorList>
            <person name="Tian Z."/>
        </authorList>
    </citation>
    <scope>NUCLEOTIDE SEQUENCE [LARGE SCALE GENOMIC DNA]</scope>
    <source>
        <strain evidence="6">527</strain>
        <strain evidence="5">Z527</strain>
    </source>
</reference>
<dbReference type="PROSITE" id="PS01124">
    <property type="entry name" value="HTH_ARAC_FAMILY_2"/>
    <property type="match status" value="1"/>
</dbReference>
<dbReference type="EMBL" id="VDFR01000004">
    <property type="protein sequence ID" value="TNC52131.1"/>
    <property type="molecule type" value="Genomic_DNA"/>
</dbReference>
<protein>
    <submittedName>
        <fullName evidence="5">Helix-turn-helix transcriptional regulator</fullName>
    </submittedName>
</protein>
<dbReference type="GO" id="GO:0003700">
    <property type="term" value="F:DNA-binding transcription factor activity"/>
    <property type="evidence" value="ECO:0007669"/>
    <property type="project" value="InterPro"/>
</dbReference>
<keyword evidence="1" id="KW-0805">Transcription regulation</keyword>
<dbReference type="OrthoDB" id="2060755at2"/>